<sequence length="105" mass="11768">MATFRSCCFVNRENVAGRLGVPRGNSRWFPLGLVWAKRHDVSAAGHKVQKYKSTKVQKYKAKITPGFRLKSIAGMTPYSARAGWNLAILLQTKFEKSGEGEAPRR</sequence>
<comment type="caution">
    <text evidence="1">The sequence shown here is derived from an EMBL/GenBank/DDBJ whole genome shotgun (WGS) entry which is preliminary data.</text>
</comment>
<gene>
    <name evidence="1" type="ORF">ABHN84_09915</name>
</gene>
<evidence type="ECO:0000313" key="2">
    <source>
        <dbReference type="Proteomes" id="UP001477278"/>
    </source>
</evidence>
<dbReference type="Proteomes" id="UP001477278">
    <property type="component" value="Unassembled WGS sequence"/>
</dbReference>
<protein>
    <submittedName>
        <fullName evidence="1">Uncharacterized protein</fullName>
    </submittedName>
</protein>
<dbReference type="EMBL" id="JBDPZN010000003">
    <property type="protein sequence ID" value="MEO3682599.1"/>
    <property type="molecule type" value="Genomic_DNA"/>
</dbReference>
<dbReference type="RefSeq" id="WP_347690143.1">
    <property type="nucleotide sequence ID" value="NZ_JBDPZN010000003.1"/>
</dbReference>
<name>A0ABV0FRI5_9GAMM</name>
<keyword evidence="2" id="KW-1185">Reference proteome</keyword>
<evidence type="ECO:0000313" key="1">
    <source>
        <dbReference type="EMBL" id="MEO3682599.1"/>
    </source>
</evidence>
<reference evidence="1 2" key="1">
    <citation type="submission" date="2024-05" db="EMBL/GenBank/DDBJ databases">
        <title>Genome sequencing of Marine Estuary Bacteria, Shewanella vesiculosa and S. baltica, and Pseudomonas syringae.</title>
        <authorList>
            <person name="Gurung A."/>
            <person name="Maclea K.S."/>
        </authorList>
    </citation>
    <scope>NUCLEOTIDE SEQUENCE [LARGE SCALE GENOMIC DNA]</scope>
    <source>
        <strain evidence="1 2">1A</strain>
    </source>
</reference>
<organism evidence="1 2">
    <name type="scientific">Shewanella vesiculosa</name>
    <dbReference type="NCBI Taxonomy" id="518738"/>
    <lineage>
        <taxon>Bacteria</taxon>
        <taxon>Pseudomonadati</taxon>
        <taxon>Pseudomonadota</taxon>
        <taxon>Gammaproteobacteria</taxon>
        <taxon>Alteromonadales</taxon>
        <taxon>Shewanellaceae</taxon>
        <taxon>Shewanella</taxon>
    </lineage>
</organism>
<proteinExistence type="predicted"/>
<accession>A0ABV0FRI5</accession>